<dbReference type="Pfam" id="PF17191">
    <property type="entry name" value="RecG_wedge"/>
    <property type="match status" value="1"/>
</dbReference>
<keyword evidence="8" id="KW-0238">DNA-binding</keyword>
<evidence type="ECO:0000256" key="14">
    <source>
        <dbReference type="ARBA" id="ARBA00048988"/>
    </source>
</evidence>
<dbReference type="InterPro" id="IPR033454">
    <property type="entry name" value="RecG_wedge"/>
</dbReference>
<dbReference type="SUPFAM" id="SSF50249">
    <property type="entry name" value="Nucleic acid-binding proteins"/>
    <property type="match status" value="1"/>
</dbReference>
<evidence type="ECO:0000256" key="13">
    <source>
        <dbReference type="ARBA" id="ARBA00034808"/>
    </source>
</evidence>
<evidence type="ECO:0000313" key="18">
    <source>
        <dbReference type="EMBL" id="MEQ2520038.1"/>
    </source>
</evidence>
<keyword evidence="3 15" id="KW-0547">Nucleotide-binding</keyword>
<name>A0ABV1GDY2_9FIRM</name>
<dbReference type="PROSITE" id="PS51192">
    <property type="entry name" value="HELICASE_ATP_BIND_1"/>
    <property type="match status" value="1"/>
</dbReference>
<evidence type="ECO:0000256" key="11">
    <source>
        <dbReference type="ARBA" id="ARBA00023235"/>
    </source>
</evidence>
<dbReference type="InterPro" id="IPR004609">
    <property type="entry name" value="ATP-dep_DNA_helicase_RecG"/>
</dbReference>
<reference evidence="18 19" key="1">
    <citation type="submission" date="2024-03" db="EMBL/GenBank/DDBJ databases">
        <title>Human intestinal bacterial collection.</title>
        <authorList>
            <person name="Pauvert C."/>
            <person name="Hitch T.C.A."/>
            <person name="Clavel T."/>
        </authorList>
    </citation>
    <scope>NUCLEOTIDE SEQUENCE [LARGE SCALE GENOMIC DNA]</scope>
    <source>
        <strain evidence="18 19">CLA-JM-H11</strain>
    </source>
</reference>
<dbReference type="SMART" id="SM00487">
    <property type="entry name" value="DEXDc"/>
    <property type="match status" value="1"/>
</dbReference>
<evidence type="ECO:0000256" key="4">
    <source>
        <dbReference type="ARBA" id="ARBA00022763"/>
    </source>
</evidence>
<dbReference type="GO" id="GO:0016787">
    <property type="term" value="F:hydrolase activity"/>
    <property type="evidence" value="ECO:0007669"/>
    <property type="project" value="UniProtKB-KW"/>
</dbReference>
<dbReference type="GO" id="GO:0003678">
    <property type="term" value="F:DNA helicase activity"/>
    <property type="evidence" value="ECO:0007669"/>
    <property type="project" value="UniProtKB-EC"/>
</dbReference>
<comment type="catalytic activity">
    <reaction evidence="12 15">
        <text>Couples ATP hydrolysis with the unwinding of duplex DNA by translocating in the 3'-5' direction.</text>
        <dbReference type="EC" id="5.6.2.4"/>
    </reaction>
</comment>
<dbReference type="NCBIfam" id="TIGR00643">
    <property type="entry name" value="recG"/>
    <property type="match status" value="1"/>
</dbReference>
<evidence type="ECO:0000256" key="12">
    <source>
        <dbReference type="ARBA" id="ARBA00034617"/>
    </source>
</evidence>
<evidence type="ECO:0000256" key="6">
    <source>
        <dbReference type="ARBA" id="ARBA00022806"/>
    </source>
</evidence>
<dbReference type="Proteomes" id="UP001477672">
    <property type="component" value="Unassembled WGS sequence"/>
</dbReference>
<evidence type="ECO:0000313" key="19">
    <source>
        <dbReference type="Proteomes" id="UP001477672"/>
    </source>
</evidence>
<dbReference type="SUPFAM" id="SSF52540">
    <property type="entry name" value="P-loop containing nucleoside triphosphate hydrolases"/>
    <property type="match status" value="2"/>
</dbReference>
<dbReference type="InterPro" id="IPR045562">
    <property type="entry name" value="RecG_dom3_C"/>
</dbReference>
<comment type="catalytic activity">
    <reaction evidence="14 15">
        <text>ATP + H2O = ADP + phosphate + H(+)</text>
        <dbReference type="Rhea" id="RHEA:13065"/>
        <dbReference type="ChEBI" id="CHEBI:15377"/>
        <dbReference type="ChEBI" id="CHEBI:15378"/>
        <dbReference type="ChEBI" id="CHEBI:30616"/>
        <dbReference type="ChEBI" id="CHEBI:43474"/>
        <dbReference type="ChEBI" id="CHEBI:456216"/>
        <dbReference type="EC" id="5.6.2.4"/>
    </reaction>
</comment>
<evidence type="ECO:0000256" key="7">
    <source>
        <dbReference type="ARBA" id="ARBA00022840"/>
    </source>
</evidence>
<dbReference type="InterPro" id="IPR027417">
    <property type="entry name" value="P-loop_NTPase"/>
</dbReference>
<keyword evidence="19" id="KW-1185">Reference proteome</keyword>
<keyword evidence="7 15" id="KW-0067">ATP-binding</keyword>
<dbReference type="NCBIfam" id="NF008168">
    <property type="entry name" value="PRK10917.2-2"/>
    <property type="match status" value="1"/>
</dbReference>
<dbReference type="PROSITE" id="PS51194">
    <property type="entry name" value="HELICASE_CTER"/>
    <property type="match status" value="1"/>
</dbReference>
<dbReference type="Pfam" id="PF00271">
    <property type="entry name" value="Helicase_C"/>
    <property type="match status" value="1"/>
</dbReference>
<dbReference type="InterPro" id="IPR014001">
    <property type="entry name" value="Helicase_ATP-bd"/>
</dbReference>
<evidence type="ECO:0000256" key="9">
    <source>
        <dbReference type="ARBA" id="ARBA00023172"/>
    </source>
</evidence>
<dbReference type="InterPro" id="IPR047112">
    <property type="entry name" value="RecG/Mfd"/>
</dbReference>
<evidence type="ECO:0000256" key="3">
    <source>
        <dbReference type="ARBA" id="ARBA00022741"/>
    </source>
</evidence>
<dbReference type="Pfam" id="PF19833">
    <property type="entry name" value="RecG_dom3_C"/>
    <property type="match status" value="1"/>
</dbReference>
<dbReference type="InterPro" id="IPR012340">
    <property type="entry name" value="NA-bd_OB-fold"/>
</dbReference>
<keyword evidence="10 15" id="KW-0234">DNA repair</keyword>
<sequence>MDIRYLKGVGEKRAAQLAKLGIFTVDDLLGFYPRDYVDYSRPYPVASAPYDVKCVVRATVYGKGALTRIRGGKQMVKILAGDDTAGLSLVYFNNPYISQKLEVGTEYCFFGKVGGGFAQREMVNPVMLTAEAASATPLVPVYPQTEGINSNYLAKCMRTAFAAAPDIPEPLPAWMLQKYRLCPKADAVRMIHFPRSTAEIASARRRLIFEELLALQLGLLLLRSRDATLTGAPMKPVDLQPFWASLPFSPTGAQKRAAQEILADFNKLSPMNRLLQGDVGSGKTLVAAAGIYAAWKNGYQSALMAPTEILAAQHAETLRRMLEPLGVRVALLTGSVKGAAKKAVRKAIAEGEADLVVGTHAVLGPDVEFRKLGFAVTDEQHRFGVRQRSALAGKADHPHLLVMSATPIPRTLGLLMFGDLDISILDELPPGRTPVKTYAITGKKRADMYGFLKAQLAAGRQAYIVCPVIDESETDMQSVTSYYEETARPLLEGYRVGLMHGRLKAAEKNAVMQQFKDGELDVLVSTTVIEVGVDVPNANLIVIENAERYGLSALHQLRGRVGRGKGEAYCILISDHTGEAVKKRLSFLCHTTDGFAIAKFDLETRGPGDFFGSRQHGLPSLHIADLMADSKALYAAQQEAIDLVAADPGLRQPENAGLRALAEGLFREQTALN</sequence>
<dbReference type="Pfam" id="PF00270">
    <property type="entry name" value="DEAD"/>
    <property type="match status" value="1"/>
</dbReference>
<proteinExistence type="inferred from homology"/>
<feature type="domain" description="Helicase ATP-binding" evidence="16">
    <location>
        <begin position="264"/>
        <end position="425"/>
    </location>
</feature>
<keyword evidence="9 15" id="KW-0233">DNA recombination</keyword>
<keyword evidence="11" id="KW-0413">Isomerase</keyword>
<dbReference type="InterPro" id="IPR011545">
    <property type="entry name" value="DEAD/DEAH_box_helicase_dom"/>
</dbReference>
<evidence type="ECO:0000256" key="8">
    <source>
        <dbReference type="ARBA" id="ARBA00023125"/>
    </source>
</evidence>
<comment type="caution">
    <text evidence="18">The sequence shown here is derived from an EMBL/GenBank/DDBJ whole genome shotgun (WGS) entry which is preliminary data.</text>
</comment>
<dbReference type="CDD" id="cd17992">
    <property type="entry name" value="DEXHc_RecG"/>
    <property type="match status" value="1"/>
</dbReference>
<keyword evidence="6 15" id="KW-0347">Helicase</keyword>
<feature type="domain" description="Helicase C-terminal" evidence="17">
    <location>
        <begin position="444"/>
        <end position="603"/>
    </location>
</feature>
<dbReference type="EC" id="5.6.2.4" evidence="13 15"/>
<dbReference type="InterPro" id="IPR001650">
    <property type="entry name" value="Helicase_C-like"/>
</dbReference>
<evidence type="ECO:0000259" key="17">
    <source>
        <dbReference type="PROSITE" id="PS51194"/>
    </source>
</evidence>
<protein>
    <recommendedName>
        <fullName evidence="2 15">ATP-dependent DNA helicase RecG</fullName>
        <ecNumber evidence="13 15">5.6.2.4</ecNumber>
    </recommendedName>
</protein>
<gene>
    <name evidence="18" type="primary">recG</name>
    <name evidence="18" type="ORF">WMO24_06310</name>
</gene>
<dbReference type="PANTHER" id="PTHR47964:SF1">
    <property type="entry name" value="ATP-DEPENDENT DNA HELICASE HOMOLOG RECG, CHLOROPLASTIC"/>
    <property type="match status" value="1"/>
</dbReference>
<evidence type="ECO:0000256" key="10">
    <source>
        <dbReference type="ARBA" id="ARBA00023204"/>
    </source>
</evidence>
<evidence type="ECO:0000256" key="1">
    <source>
        <dbReference type="ARBA" id="ARBA00007504"/>
    </source>
</evidence>
<evidence type="ECO:0000256" key="2">
    <source>
        <dbReference type="ARBA" id="ARBA00017846"/>
    </source>
</evidence>
<dbReference type="NCBIfam" id="NF008165">
    <property type="entry name" value="PRK10917.1-3"/>
    <property type="match status" value="1"/>
</dbReference>
<comment type="function">
    <text evidence="15">Plays a critical role in recombination and DNA repair. Helps process Holliday junction intermediates to mature products by catalyzing branch migration. Has replication fork regression activity, unwinds stalled or blocked replication forks to make a HJ that can be resolved. Has a DNA unwinding activity characteristic of a DNA helicase with 3'-5' polarity.</text>
</comment>
<comment type="similarity">
    <text evidence="1 15">Belongs to the helicase family. RecG subfamily.</text>
</comment>
<dbReference type="SMART" id="SM00490">
    <property type="entry name" value="HELICc"/>
    <property type="match status" value="1"/>
</dbReference>
<dbReference type="RefSeq" id="WP_349215475.1">
    <property type="nucleotide sequence ID" value="NZ_JBBMFA010000080.1"/>
</dbReference>
<dbReference type="PANTHER" id="PTHR47964">
    <property type="entry name" value="ATP-DEPENDENT DNA HELICASE HOMOLOG RECG, CHLOROPLASTIC"/>
    <property type="match status" value="1"/>
</dbReference>
<accession>A0ABV1GDY2</accession>
<organism evidence="18 19">
    <name type="scientific">Ruthenibacterium intestinale</name>
    <dbReference type="NCBI Taxonomy" id="3133163"/>
    <lineage>
        <taxon>Bacteria</taxon>
        <taxon>Bacillati</taxon>
        <taxon>Bacillota</taxon>
        <taxon>Clostridia</taxon>
        <taxon>Eubacteriales</taxon>
        <taxon>Oscillospiraceae</taxon>
        <taxon>Ruthenibacterium</taxon>
    </lineage>
</organism>
<keyword evidence="5 15" id="KW-0378">Hydrolase</keyword>
<dbReference type="EMBL" id="JBBMFA010000080">
    <property type="protein sequence ID" value="MEQ2520038.1"/>
    <property type="molecule type" value="Genomic_DNA"/>
</dbReference>
<dbReference type="CDD" id="cd04488">
    <property type="entry name" value="RecG_wedge_OBF"/>
    <property type="match status" value="1"/>
</dbReference>
<dbReference type="Gene3D" id="2.40.50.140">
    <property type="entry name" value="Nucleic acid-binding proteins"/>
    <property type="match status" value="1"/>
</dbReference>
<evidence type="ECO:0000259" key="16">
    <source>
        <dbReference type="PROSITE" id="PS51192"/>
    </source>
</evidence>
<dbReference type="Gene3D" id="3.40.50.300">
    <property type="entry name" value="P-loop containing nucleotide triphosphate hydrolases"/>
    <property type="match status" value="2"/>
</dbReference>
<evidence type="ECO:0000256" key="5">
    <source>
        <dbReference type="ARBA" id="ARBA00022801"/>
    </source>
</evidence>
<keyword evidence="4 15" id="KW-0227">DNA damage</keyword>
<evidence type="ECO:0000256" key="15">
    <source>
        <dbReference type="RuleBase" id="RU363016"/>
    </source>
</evidence>